<dbReference type="Gene3D" id="2.30.60.10">
    <property type="entry name" value="Cyanovirin-N"/>
    <property type="match status" value="1"/>
</dbReference>
<dbReference type="AlphaFoldDB" id="A0A1K2HHI0"/>
<reference evidence="2 3" key="1">
    <citation type="submission" date="2016-11" db="EMBL/GenBank/DDBJ databases">
        <authorList>
            <person name="Jaros S."/>
            <person name="Januszkiewicz K."/>
            <person name="Wedrychowicz H."/>
        </authorList>
    </citation>
    <scope>NUCLEOTIDE SEQUENCE [LARGE SCALE GENOMIC DNA]</scope>
    <source>
        <strain evidence="2 3">DSM 18899</strain>
    </source>
</reference>
<protein>
    <recommendedName>
        <fullName evidence="4">Cytochrome c domain-containing protein</fullName>
    </recommendedName>
</protein>
<evidence type="ECO:0000256" key="1">
    <source>
        <dbReference type="SAM" id="SignalP"/>
    </source>
</evidence>
<evidence type="ECO:0000313" key="2">
    <source>
        <dbReference type="EMBL" id="SFZ76171.1"/>
    </source>
</evidence>
<evidence type="ECO:0000313" key="3">
    <source>
        <dbReference type="Proteomes" id="UP000186513"/>
    </source>
</evidence>
<dbReference type="EMBL" id="FPKR01000006">
    <property type="protein sequence ID" value="SFZ76171.1"/>
    <property type="molecule type" value="Genomic_DNA"/>
</dbReference>
<dbReference type="InterPro" id="IPR036673">
    <property type="entry name" value="Cyanovirin-N_sf"/>
</dbReference>
<proteinExistence type="predicted"/>
<dbReference type="SUPFAM" id="SSF51322">
    <property type="entry name" value="Cyanovirin-N"/>
    <property type="match status" value="1"/>
</dbReference>
<feature type="signal peptide" evidence="1">
    <location>
        <begin position="1"/>
        <end position="21"/>
    </location>
</feature>
<name>A0A1K2HHI0_9NEIS</name>
<feature type="chain" id="PRO_5012769415" description="Cytochrome c domain-containing protein" evidence="1">
    <location>
        <begin position="22"/>
        <end position="530"/>
    </location>
</feature>
<dbReference type="Proteomes" id="UP000186513">
    <property type="component" value="Unassembled WGS sequence"/>
</dbReference>
<evidence type="ECO:0008006" key="4">
    <source>
        <dbReference type="Google" id="ProtNLM"/>
    </source>
</evidence>
<keyword evidence="1" id="KW-0732">Signal</keyword>
<dbReference type="RefSeq" id="WP_072428403.1">
    <property type="nucleotide sequence ID" value="NZ_FPKR01000006.1"/>
</dbReference>
<accession>A0A1K2HHI0</accession>
<keyword evidence="3" id="KW-1185">Reference proteome</keyword>
<organism evidence="2 3">
    <name type="scientific">Chitinimonas taiwanensis DSM 18899</name>
    <dbReference type="NCBI Taxonomy" id="1121279"/>
    <lineage>
        <taxon>Bacteria</taxon>
        <taxon>Pseudomonadati</taxon>
        <taxon>Pseudomonadota</taxon>
        <taxon>Betaproteobacteria</taxon>
        <taxon>Neisseriales</taxon>
        <taxon>Chitinibacteraceae</taxon>
        <taxon>Chitinimonas</taxon>
    </lineage>
</organism>
<dbReference type="OrthoDB" id="280897at2"/>
<sequence length="530" mass="57879">MTLHAHAHWLALALLAPYCLADTRPNGSYAQSCRAIAVKDDTLSASCQKLNGSYQNTRLNQLSACLNAISREGDIGNIDGNLLCLPDLPKPVPGFRFPEAERTINQWVYGGQRDAMLAHSWGLWAGLNQWVGEVDGSPVRAFQTWASPSNMLYRMSRGLQASAMPLKRPMLELISPNQFRASPHLTVLKADPVAGTAPGPDTRIFVSTAYNPPAANHAIANKLFLQSSLDTLLAQGYTEVPNFPVNAITIKPVYKVISAAYINAQGLYTFPGWPGTPEPAKPFDESSWNACVYVDVRGRGTGGNRIDPGCQGPNASNTFYLNNFIHHRIGAEEAASLSRPNRKISAGDYAILVGMHVTTREAKRWTWQTFWWSANADAPYAPSSAATASARPLAYLDPAARHYAMALAYQMVAPAQPIVGGQNVGTSVIAYNPHLEAGFDGDPSSFIPPRPIKGPQGEVVNRYGVQTNCMTCHGLAAYQPKAQYFDQDGKKINREKPYGTDFYMSLNDPIFDGKLKLDFAWSILGNMVKE</sequence>
<gene>
    <name evidence="2" type="ORF">SAMN02745887_01902</name>
</gene>